<organism evidence="7 8">
    <name type="scientific">Pundamilia nyererei</name>
    <dbReference type="NCBI Taxonomy" id="303518"/>
    <lineage>
        <taxon>Eukaryota</taxon>
        <taxon>Metazoa</taxon>
        <taxon>Chordata</taxon>
        <taxon>Craniata</taxon>
        <taxon>Vertebrata</taxon>
        <taxon>Euteleostomi</taxon>
        <taxon>Actinopterygii</taxon>
        <taxon>Neopterygii</taxon>
        <taxon>Teleostei</taxon>
        <taxon>Neoteleostei</taxon>
        <taxon>Acanthomorphata</taxon>
        <taxon>Ovalentaria</taxon>
        <taxon>Cichlomorphae</taxon>
        <taxon>Cichliformes</taxon>
        <taxon>Cichlidae</taxon>
        <taxon>African cichlids</taxon>
        <taxon>Pseudocrenilabrinae</taxon>
        <taxon>Haplochromini</taxon>
        <taxon>Pundamilia</taxon>
    </lineage>
</organism>
<dbReference type="Proteomes" id="UP000695023">
    <property type="component" value="Unplaced"/>
</dbReference>
<evidence type="ECO:0000259" key="6">
    <source>
        <dbReference type="PROSITE" id="PS51469"/>
    </source>
</evidence>
<dbReference type="GeneID" id="102196762"/>
<reference evidence="8" key="1">
    <citation type="submission" date="2025-08" db="UniProtKB">
        <authorList>
            <consortium name="RefSeq"/>
        </authorList>
    </citation>
    <scope>IDENTIFICATION</scope>
</reference>
<dbReference type="AlphaFoldDB" id="A0A9Y3QSH3"/>
<comment type="subcellular location">
    <subcellularLocation>
        <location evidence="1">Nucleus inner membrane</location>
    </subcellularLocation>
</comment>
<dbReference type="InterPro" id="IPR045119">
    <property type="entry name" value="SUN1-5"/>
</dbReference>
<evidence type="ECO:0000256" key="5">
    <source>
        <dbReference type="SAM" id="MobiDB-lite"/>
    </source>
</evidence>
<dbReference type="RefSeq" id="XP_005722451.1">
    <property type="nucleotide sequence ID" value="XM_005722394.1"/>
</dbReference>
<evidence type="ECO:0000313" key="7">
    <source>
        <dbReference type="Proteomes" id="UP000695023"/>
    </source>
</evidence>
<name>A0A9Y3QSH3_9CICH</name>
<keyword evidence="4" id="KW-0472">Membrane</keyword>
<evidence type="ECO:0000313" key="8">
    <source>
        <dbReference type="RefSeq" id="XP_005722451.1"/>
    </source>
</evidence>
<dbReference type="Pfam" id="PF07738">
    <property type="entry name" value="Sad1_UNC"/>
    <property type="match status" value="1"/>
</dbReference>
<dbReference type="GO" id="GO:0005637">
    <property type="term" value="C:nuclear inner membrane"/>
    <property type="evidence" value="ECO:0007669"/>
    <property type="project" value="UniProtKB-SubCell"/>
</dbReference>
<keyword evidence="2" id="KW-0812">Transmembrane</keyword>
<evidence type="ECO:0000256" key="1">
    <source>
        <dbReference type="ARBA" id="ARBA00004540"/>
    </source>
</evidence>
<feature type="region of interest" description="Disordered" evidence="5">
    <location>
        <begin position="1"/>
        <end position="20"/>
    </location>
</feature>
<evidence type="ECO:0000256" key="4">
    <source>
        <dbReference type="ARBA" id="ARBA00023136"/>
    </source>
</evidence>
<proteinExistence type="predicted"/>
<dbReference type="GO" id="GO:0043495">
    <property type="term" value="F:protein-membrane adaptor activity"/>
    <property type="evidence" value="ECO:0007669"/>
    <property type="project" value="TreeGrafter"/>
</dbReference>
<dbReference type="InterPro" id="IPR012919">
    <property type="entry name" value="SUN_dom"/>
</dbReference>
<keyword evidence="7" id="KW-1185">Reference proteome</keyword>
<feature type="compositionally biased region" description="Basic residues" evidence="5">
    <location>
        <begin position="1"/>
        <end position="16"/>
    </location>
</feature>
<evidence type="ECO:0000256" key="2">
    <source>
        <dbReference type="ARBA" id="ARBA00022692"/>
    </source>
</evidence>
<dbReference type="Gene3D" id="2.60.120.260">
    <property type="entry name" value="Galactose-binding domain-like"/>
    <property type="match status" value="1"/>
</dbReference>
<keyword evidence="3" id="KW-1133">Transmembrane helix</keyword>
<sequence>MAKKRVFRRRKHRRRGPFMNPRIQQNKTRLLKTITAFLLLPLLTFGIVSCTISINSKKEAETADTQPIFESQGAMIQSGVSSWTENSVRKCMQWVDPSRASRRVIQEYLPVPAGNCWPLAGQSVIISLFHPVSITALTLGHLRKHQSPDGTKKSAPRVFSAYGMLTIGAEGTFLGTFLYDSQGREFQTFNLPYTNNSIFRYVKLRIEWNSGDQDFPCLYNFRVHGKLFT</sequence>
<accession>A0A9Y3QSH3</accession>
<evidence type="ECO:0000256" key="3">
    <source>
        <dbReference type="ARBA" id="ARBA00022989"/>
    </source>
</evidence>
<gene>
    <name evidence="8" type="primary">LOC102196762</name>
</gene>
<dbReference type="PROSITE" id="PS51469">
    <property type="entry name" value="SUN"/>
    <property type="match status" value="1"/>
</dbReference>
<protein>
    <submittedName>
        <fullName evidence="8">SUN domain-containing protein 3-like</fullName>
    </submittedName>
</protein>
<dbReference type="PANTHER" id="PTHR12911">
    <property type="entry name" value="SAD1/UNC-84-LIKE PROTEIN-RELATED"/>
    <property type="match status" value="1"/>
</dbReference>
<dbReference type="PANTHER" id="PTHR12911:SF8">
    <property type="entry name" value="KLAROID PROTEIN-RELATED"/>
    <property type="match status" value="1"/>
</dbReference>
<feature type="domain" description="SUN" evidence="6">
    <location>
        <begin position="57"/>
        <end position="228"/>
    </location>
</feature>